<dbReference type="GO" id="GO:0098687">
    <property type="term" value="C:chromosomal region"/>
    <property type="evidence" value="ECO:0007669"/>
    <property type="project" value="UniProtKB-ARBA"/>
</dbReference>
<feature type="compositionally biased region" description="Gly residues" evidence="4">
    <location>
        <begin position="334"/>
        <end position="362"/>
    </location>
</feature>
<evidence type="ECO:0000256" key="4">
    <source>
        <dbReference type="SAM" id="MobiDB-lite"/>
    </source>
</evidence>
<dbReference type="Pfam" id="PF00076">
    <property type="entry name" value="RRM_1"/>
    <property type="match status" value="2"/>
</dbReference>
<dbReference type="Gene3D" id="3.30.70.330">
    <property type="match status" value="2"/>
</dbReference>
<feature type="compositionally biased region" description="Basic and acidic residues" evidence="4">
    <location>
        <begin position="67"/>
        <end position="76"/>
    </location>
</feature>
<feature type="domain" description="RRM" evidence="5">
    <location>
        <begin position="97"/>
        <end position="181"/>
    </location>
</feature>
<keyword evidence="6" id="KW-1185">Reference proteome</keyword>
<evidence type="ECO:0000256" key="1">
    <source>
        <dbReference type="ARBA" id="ARBA00022737"/>
    </source>
</evidence>
<feature type="region of interest" description="Disordered" evidence="4">
    <location>
        <begin position="394"/>
        <end position="451"/>
    </location>
</feature>
<evidence type="ECO:0000256" key="3">
    <source>
        <dbReference type="PROSITE-ProRule" id="PRU00176"/>
    </source>
</evidence>
<feature type="region of interest" description="Disordered" evidence="4">
    <location>
        <begin position="268"/>
        <end position="362"/>
    </location>
</feature>
<dbReference type="WBParaSite" id="SVE_1582600.1">
    <property type="protein sequence ID" value="SVE_1582600.1"/>
    <property type="gene ID" value="SVE_1582600"/>
</dbReference>
<reference evidence="6" key="1">
    <citation type="submission" date="2014-07" db="EMBL/GenBank/DDBJ databases">
        <authorList>
            <person name="Martin A.A"/>
            <person name="De Silva N."/>
        </authorList>
    </citation>
    <scope>NUCLEOTIDE SEQUENCE</scope>
</reference>
<dbReference type="STRING" id="75913.A0A0K0FU14"/>
<dbReference type="FunFam" id="3.30.70.330:FF:000040">
    <property type="entry name" value="Heterogeneous nuclear ribonucleoprotein A2/B1"/>
    <property type="match status" value="1"/>
</dbReference>
<evidence type="ECO:0000313" key="7">
    <source>
        <dbReference type="WBParaSite" id="SVE_1582600.1"/>
    </source>
</evidence>
<dbReference type="AlphaFoldDB" id="A0A0K0FU14"/>
<keyword evidence="2 3" id="KW-0694">RNA-binding</keyword>
<name>A0A0K0FU14_STRVS</name>
<sequence>MTMSAGNTQDNIQDPSVAVTAEAVSKQECNIKEEVIKPQEEQKSVSVPDTTENGKTEANGTTIDTSGEEKTDEKTTENANGTTGEQPPEPTEPEHFRKIFIGGLTANTTEDMLREFFGQWGGYILDCVVMRDPSTKRSRGFGFVTYVCQADVDKAMVNRPHNIDGKVVDTKRAVPRDQSKGGDANLSSKRLYVSGIRESHTEEMLTEHFKKFGNVLKTEIINDKQTEKPRGFAFVTFDDYDCVDKCVLIKSHMINDLRCDVKKAVSREEMNRSAMNESGNNRDRRSGGGMKRRGTNHGPNGVPNKQGRRSESMGNRGNRGGRDNGGFNNRNNGNQGGNFRGSDGFQGGYGYQQGGPWGGPGNWGAGGHGGYGAAGGFPQGGYGNQWGGSEGNWNMNGYGGGVQPQGGNWNPGNTNWNQGQSAPGSGNVRSNQWGNNVPNNPGWSSTNRGGF</sequence>
<reference evidence="7" key="2">
    <citation type="submission" date="2015-08" db="UniProtKB">
        <authorList>
            <consortium name="WormBaseParasite"/>
        </authorList>
    </citation>
    <scope>IDENTIFICATION</scope>
</reference>
<dbReference type="SUPFAM" id="SSF54928">
    <property type="entry name" value="RNA-binding domain, RBD"/>
    <property type="match status" value="2"/>
</dbReference>
<dbReference type="SMART" id="SM00360">
    <property type="entry name" value="RRM"/>
    <property type="match status" value="2"/>
</dbReference>
<dbReference type="GO" id="GO:0000398">
    <property type="term" value="P:mRNA splicing, via spliceosome"/>
    <property type="evidence" value="ECO:0007669"/>
    <property type="project" value="TreeGrafter"/>
</dbReference>
<dbReference type="InterPro" id="IPR012677">
    <property type="entry name" value="Nucleotide-bd_a/b_plait_sf"/>
</dbReference>
<evidence type="ECO:0000313" key="6">
    <source>
        <dbReference type="Proteomes" id="UP000035680"/>
    </source>
</evidence>
<dbReference type="InterPro" id="IPR000504">
    <property type="entry name" value="RRM_dom"/>
</dbReference>
<dbReference type="Proteomes" id="UP000035680">
    <property type="component" value="Unassembled WGS sequence"/>
</dbReference>
<dbReference type="PROSITE" id="PS50102">
    <property type="entry name" value="RRM"/>
    <property type="match status" value="2"/>
</dbReference>
<feature type="compositionally biased region" description="Polar residues" evidence="4">
    <location>
        <begin position="421"/>
        <end position="451"/>
    </location>
</feature>
<evidence type="ECO:0000256" key="2">
    <source>
        <dbReference type="ARBA" id="ARBA00022884"/>
    </source>
</evidence>
<feature type="compositionally biased region" description="Basic and acidic residues" evidence="4">
    <location>
        <begin position="29"/>
        <end position="43"/>
    </location>
</feature>
<proteinExistence type="predicted"/>
<dbReference type="PANTHER" id="PTHR48026:SF14">
    <property type="entry name" value="HETEROGENEOUS NUCLEAR RIBONUCLEOPROTEIN A1"/>
    <property type="match status" value="1"/>
</dbReference>
<feature type="compositionally biased region" description="Low complexity" evidence="4">
    <location>
        <begin position="405"/>
        <end position="420"/>
    </location>
</feature>
<organism evidence="6 7">
    <name type="scientific">Strongyloides venezuelensis</name>
    <name type="common">Threadworm</name>
    <dbReference type="NCBI Taxonomy" id="75913"/>
    <lineage>
        <taxon>Eukaryota</taxon>
        <taxon>Metazoa</taxon>
        <taxon>Ecdysozoa</taxon>
        <taxon>Nematoda</taxon>
        <taxon>Chromadorea</taxon>
        <taxon>Rhabditida</taxon>
        <taxon>Tylenchina</taxon>
        <taxon>Panagrolaimomorpha</taxon>
        <taxon>Strongyloidoidea</taxon>
        <taxon>Strongyloididae</taxon>
        <taxon>Strongyloides</taxon>
    </lineage>
</organism>
<dbReference type="GO" id="GO:0003730">
    <property type="term" value="F:mRNA 3'-UTR binding"/>
    <property type="evidence" value="ECO:0007669"/>
    <property type="project" value="TreeGrafter"/>
</dbReference>
<feature type="compositionally biased region" description="Polar residues" evidence="4">
    <location>
        <begin position="44"/>
        <end position="65"/>
    </location>
</feature>
<dbReference type="GO" id="GO:0071013">
    <property type="term" value="C:catalytic step 2 spliceosome"/>
    <property type="evidence" value="ECO:0007669"/>
    <property type="project" value="TreeGrafter"/>
</dbReference>
<evidence type="ECO:0000259" key="5">
    <source>
        <dbReference type="PROSITE" id="PS50102"/>
    </source>
</evidence>
<feature type="region of interest" description="Disordered" evidence="4">
    <location>
        <begin position="29"/>
        <end position="94"/>
    </location>
</feature>
<dbReference type="PANTHER" id="PTHR48026">
    <property type="entry name" value="HOMOLOGOUS TO DROSOPHILA SQD (SQUID) PROTEIN"/>
    <property type="match status" value="1"/>
</dbReference>
<keyword evidence="1" id="KW-0677">Repeat</keyword>
<protein>
    <submittedName>
        <fullName evidence="7">Heterogeneous nuclear ribonucleoprotein A1 (projected from Caenorhabditis elegans ortholog hrp-1)</fullName>
    </submittedName>
</protein>
<feature type="domain" description="RRM" evidence="5">
    <location>
        <begin position="189"/>
        <end position="266"/>
    </location>
</feature>
<dbReference type="InterPro" id="IPR035979">
    <property type="entry name" value="RBD_domain_sf"/>
</dbReference>
<accession>A0A0K0FU14</accession>